<comment type="caution">
    <text evidence="1">The sequence shown here is derived from an EMBL/GenBank/DDBJ whole genome shotgun (WGS) entry which is preliminary data.</text>
</comment>
<evidence type="ECO:0000313" key="1">
    <source>
        <dbReference type="EMBL" id="KKY27139.1"/>
    </source>
</evidence>
<name>A0A0G2EY94_9PEZI</name>
<dbReference type="Gene3D" id="3.40.630.30">
    <property type="match status" value="1"/>
</dbReference>
<proteinExistence type="predicted"/>
<organism evidence="1 2">
    <name type="scientific">Diplodia seriata</name>
    <dbReference type="NCBI Taxonomy" id="420778"/>
    <lineage>
        <taxon>Eukaryota</taxon>
        <taxon>Fungi</taxon>
        <taxon>Dikarya</taxon>
        <taxon>Ascomycota</taxon>
        <taxon>Pezizomycotina</taxon>
        <taxon>Dothideomycetes</taxon>
        <taxon>Dothideomycetes incertae sedis</taxon>
        <taxon>Botryosphaeriales</taxon>
        <taxon>Botryosphaeriaceae</taxon>
        <taxon>Diplodia</taxon>
    </lineage>
</organism>
<protein>
    <submittedName>
        <fullName evidence="1">Putative gnat family acetyltransferase</fullName>
    </submittedName>
</protein>
<dbReference type="InterPro" id="IPR052523">
    <property type="entry name" value="Trichothecene_AcTrans"/>
</dbReference>
<accession>A0A0G2EY94</accession>
<dbReference type="PANTHER" id="PTHR42791:SF2">
    <property type="entry name" value="N-ACETYLTRANSFERASE DOMAIN-CONTAINING PROTEIN"/>
    <property type="match status" value="1"/>
</dbReference>
<sequence>MPLVLSTATRTDAARIAEIHMAAFGSNAMLRAQFPTPAVRRALQECIRDKALADIDDAKITVLVVRDLHEAEGGAGPTGRVVAFAKWAHPVADDDGYAEAPWRWPEGTDWGVLAAWTKKTEEAQERAVFISSAQILFIKDEAQGR</sequence>
<keyword evidence="1" id="KW-0808">Transferase</keyword>
<gene>
    <name evidence="1" type="ORF">UCDDS831_g00884</name>
</gene>
<dbReference type="GO" id="GO:0016740">
    <property type="term" value="F:transferase activity"/>
    <property type="evidence" value="ECO:0007669"/>
    <property type="project" value="UniProtKB-KW"/>
</dbReference>
<dbReference type="Proteomes" id="UP000034182">
    <property type="component" value="Unassembled WGS sequence"/>
</dbReference>
<dbReference type="PANTHER" id="PTHR42791">
    <property type="entry name" value="GNAT FAMILY ACETYLTRANSFERASE"/>
    <property type="match status" value="1"/>
</dbReference>
<evidence type="ECO:0000313" key="2">
    <source>
        <dbReference type="Proteomes" id="UP000034182"/>
    </source>
</evidence>
<reference evidence="1 2" key="2">
    <citation type="submission" date="2015-05" db="EMBL/GenBank/DDBJ databases">
        <title>Distinctive expansion of gene families associated with plant cell wall degradation and secondary metabolism in the genomes of grapevine trunk pathogens.</title>
        <authorList>
            <person name="Lawrence D.P."/>
            <person name="Travadon R."/>
            <person name="Rolshausen P.E."/>
            <person name="Baumgartner K."/>
        </authorList>
    </citation>
    <scope>NUCLEOTIDE SEQUENCE [LARGE SCALE GENOMIC DNA]</scope>
    <source>
        <strain evidence="1">DS831</strain>
    </source>
</reference>
<dbReference type="AlphaFoldDB" id="A0A0G2EY94"/>
<dbReference type="EMBL" id="LAQI01000024">
    <property type="protein sequence ID" value="KKY27139.1"/>
    <property type="molecule type" value="Genomic_DNA"/>
</dbReference>
<reference evidence="1 2" key="1">
    <citation type="submission" date="2015-03" db="EMBL/GenBank/DDBJ databases">
        <authorList>
            <person name="Morales-Cruz A."/>
            <person name="Amrine K.C."/>
            <person name="Cantu D."/>
        </authorList>
    </citation>
    <scope>NUCLEOTIDE SEQUENCE [LARGE SCALE GENOMIC DNA]</scope>
    <source>
        <strain evidence="1">DS831</strain>
    </source>
</reference>